<dbReference type="Pfam" id="PF02458">
    <property type="entry name" value="Transferase"/>
    <property type="match status" value="1"/>
</dbReference>
<evidence type="ECO:0000313" key="2">
    <source>
        <dbReference type="EMBL" id="CCG48011.1"/>
    </source>
</evidence>
<dbReference type="ExpressionAtlas" id="I0JTV9">
    <property type="expression patterns" value="baseline"/>
</dbReference>
<protein>
    <submittedName>
        <fullName evidence="2">HCBT-like defense response protein,putative,expressed</fullName>
    </submittedName>
</protein>
<reference evidence="2" key="1">
    <citation type="submission" date="2012-02" db="EMBL/GenBank/DDBJ databases">
        <title>Intraspecific sequence comparisons reveal similar rates of non-collinear gene insertion in the B and D genomes of bread wheat.</title>
        <authorList>
            <person name="Bartos J."/>
            <person name="Vlcek C."/>
            <person name="Choulet F."/>
            <person name="Dzunkova M."/>
            <person name="Cvikova K."/>
            <person name="Safar J."/>
            <person name="Simkova H."/>
            <person name="Paces J."/>
            <person name="Strnad H."/>
            <person name="Sourdille P."/>
            <person name="Berges H."/>
            <person name="Cattonaro F."/>
            <person name="Feuillet C."/>
            <person name="Dolezel J."/>
        </authorList>
    </citation>
    <scope>NUCLEOTIDE SEQUENCE</scope>
</reference>
<dbReference type="GO" id="GO:0016747">
    <property type="term" value="F:acyltransferase activity, transferring groups other than amino-acyl groups"/>
    <property type="evidence" value="ECO:0007669"/>
    <property type="project" value="UniProtKB-ARBA"/>
</dbReference>
<dbReference type="PANTHER" id="PTHR31896:SF59">
    <property type="entry name" value="ACETYLTRANSFERASE"/>
    <property type="match status" value="1"/>
</dbReference>
<organism evidence="2">
    <name type="scientific">Triticum aestivum</name>
    <name type="common">Wheat</name>
    <dbReference type="NCBI Taxonomy" id="4565"/>
    <lineage>
        <taxon>Eukaryota</taxon>
        <taxon>Viridiplantae</taxon>
        <taxon>Streptophyta</taxon>
        <taxon>Embryophyta</taxon>
        <taxon>Tracheophyta</taxon>
        <taxon>Spermatophyta</taxon>
        <taxon>Magnoliopsida</taxon>
        <taxon>Liliopsida</taxon>
        <taxon>Poales</taxon>
        <taxon>Poaceae</taxon>
        <taxon>BOP clade</taxon>
        <taxon>Pooideae</taxon>
        <taxon>Triticodae</taxon>
        <taxon>Triticeae</taxon>
        <taxon>Triticinae</taxon>
        <taxon>Triticum</taxon>
    </lineage>
</organism>
<dbReference type="Gene3D" id="3.30.559.10">
    <property type="entry name" value="Chloramphenicol acetyltransferase-like domain"/>
    <property type="match status" value="2"/>
</dbReference>
<evidence type="ECO:0000256" key="1">
    <source>
        <dbReference type="ARBA" id="ARBA00022679"/>
    </source>
</evidence>
<keyword evidence="1" id="KW-0808">Transferase</keyword>
<dbReference type="InterPro" id="IPR051283">
    <property type="entry name" value="Sec_Metabolite_Acyltrans"/>
</dbReference>
<accession>I0JTV9</accession>
<proteinExistence type="predicted"/>
<name>I0JTV9_WHEAT</name>
<dbReference type="AlphaFoldDB" id="I0JTV9"/>
<dbReference type="InterPro" id="IPR023213">
    <property type="entry name" value="CAT-like_dom_sf"/>
</dbReference>
<dbReference type="EMBL" id="HE774676">
    <property type="protein sequence ID" value="CCG48011.1"/>
    <property type="molecule type" value="Genomic_DNA"/>
</dbReference>
<sequence>MSHVVQIVSRRMVLPEPTPWLPSEPETTIDLTPWDLRMITVEYTQTGVLLPKPPATGEHGHHAPVVERLTSSFARALGRFYPYAGRLVVAPGGEGGSISVSLRCSMEGAEFVHAVAPGVTVADVVAPLYTPVAVRSFFPLDGLFGVDTVAGSHPVLTAQVTELDDGVFVAMSLNHVVGDGTAFWHFFNTWSEISRRDTDDAAISSPLPVHRRWFLDGCRVPIPLPFAKLEDIVSYGHPSSVQPQDCFLHFSAESVKKLKAKANAEASGTGSTTISSLQALLAHLWVAEAGGLAPDQSTTYVLLVGSRGRVTGIPAGYAGNAVARAEATSTAGEILGRGLGWAASLLNKMVASLDEASESDRLASWAGNPSFACTSSPPLALVVTGNSPRFDVYGNDFGWGRPVAVRRSSANKTDGTATVFEGRGGGGSMALEECLAPEVLARLVADDEFMSAVSTATA</sequence>
<dbReference type="PANTHER" id="PTHR31896">
    <property type="entry name" value="FAMILY REGULATORY PROTEIN, PUTATIVE (AFU_ORTHOLOGUE AFUA_3G14730)-RELATED"/>
    <property type="match status" value="1"/>
</dbReference>